<dbReference type="InterPro" id="IPR001223">
    <property type="entry name" value="Glyco_hydro18_cat"/>
</dbReference>
<dbReference type="GO" id="GO:0008061">
    <property type="term" value="F:chitin binding"/>
    <property type="evidence" value="ECO:0007669"/>
    <property type="project" value="UniProtKB-KW"/>
</dbReference>
<feature type="region of interest" description="Disordered" evidence="8">
    <location>
        <begin position="61"/>
        <end position="90"/>
    </location>
</feature>
<feature type="domain" description="GH18" evidence="10">
    <location>
        <begin position="406"/>
        <end position="774"/>
    </location>
</feature>
<comment type="similarity">
    <text evidence="1">Belongs to the glycosyl hydrolase 18 family. Chitinase class II subfamily.</text>
</comment>
<dbReference type="Gene3D" id="2.170.140.10">
    <property type="entry name" value="Chitin binding domain"/>
    <property type="match status" value="1"/>
</dbReference>
<dbReference type="Pfam" id="PF01607">
    <property type="entry name" value="CBM_14"/>
    <property type="match status" value="1"/>
</dbReference>
<dbReference type="SUPFAM" id="SSF51445">
    <property type="entry name" value="(Trans)glycosidases"/>
    <property type="match status" value="2"/>
</dbReference>
<dbReference type="PANTHER" id="PTHR11177">
    <property type="entry name" value="CHITINASE"/>
    <property type="match status" value="1"/>
</dbReference>
<dbReference type="InterPro" id="IPR050314">
    <property type="entry name" value="Glycosyl_Hydrlase_18"/>
</dbReference>
<name>A0A6G1SIN4_9ACAR</name>
<feature type="domain" description="Chitin-binding type-2" evidence="9">
    <location>
        <begin position="1317"/>
        <end position="1376"/>
    </location>
</feature>
<evidence type="ECO:0000256" key="3">
    <source>
        <dbReference type="ARBA" id="ARBA00022729"/>
    </source>
</evidence>
<evidence type="ECO:0000256" key="2">
    <source>
        <dbReference type="ARBA" id="ARBA00022669"/>
    </source>
</evidence>
<keyword evidence="2" id="KW-0147">Chitin-binding</keyword>
<keyword evidence="3" id="KW-0732">Signal</keyword>
<reference evidence="11" key="1">
    <citation type="submission" date="2018-10" db="EMBL/GenBank/DDBJ databases">
        <title>Transcriptome assembly of Aceria tosichella (Wheat curl mite) Type 2.</title>
        <authorList>
            <person name="Scully E.D."/>
            <person name="Geib S.M."/>
            <person name="Palmer N.A."/>
            <person name="Gupta A.K."/>
            <person name="Sarath G."/>
            <person name="Tatineni S."/>
        </authorList>
    </citation>
    <scope>NUCLEOTIDE SEQUENCE</scope>
    <source>
        <strain evidence="11">LincolnNE</strain>
    </source>
</reference>
<feature type="domain" description="GH18" evidence="10">
    <location>
        <begin position="924"/>
        <end position="1292"/>
    </location>
</feature>
<dbReference type="GO" id="GO:0004568">
    <property type="term" value="F:chitinase activity"/>
    <property type="evidence" value="ECO:0007669"/>
    <property type="project" value="UniProtKB-ARBA"/>
</dbReference>
<evidence type="ECO:0000259" key="10">
    <source>
        <dbReference type="PROSITE" id="PS51910"/>
    </source>
</evidence>
<dbReference type="CDD" id="cd02872">
    <property type="entry name" value="GH18_chitolectin_chitotriosidase"/>
    <property type="match status" value="2"/>
</dbReference>
<evidence type="ECO:0000256" key="8">
    <source>
        <dbReference type="SAM" id="MobiDB-lite"/>
    </source>
</evidence>
<keyword evidence="5" id="KW-1015">Disulfide bond</keyword>
<sequence>MASTLEEVSSAGAKSTRAHKQDADELGSVSFDGSMLLCQSLNQGEATTNTTTTATTITTRNERILGFGDETSKKTNKDKQQQPPPAARSLNQASVGAFQFPDGKPALIALDSAKHGAASTCTKPTPTLPMNTHHYQQARQANLYLNIKQLQQQQPKQKQQQKQQDQNSASVVSMRPMMVVGKEDDDDERENNWRRSRNEGEEGAPGESRKRHKVFDMANCKSPSRRPMIQIELTTGDSCKPQTVDELKVVSTTTTTTTVKRQVNKRRLHTKEQPVMVAAAPSQLAVAQRQQTTVKRQLQASATSISRAKTMSSLVSCVLTINMAIGVVVLVLVSCTLSRETLASQQVVTNTNRLLSSRKLSAISALNPSTSGTSGGGGGGPVTSASSALSHVVPPGGGIPGNNNGKLLVCYYTNWSQYRPKEGKYVPEDIDPHLCTHVIVAFGWMKKNRLAPFDASDESKDGKKGLYERVTSLKLANPNLKVLIAVGGWSFGTDRFKTMAANRYNRQLFIFSALEFLRERNFDGLDIDWEFPTAADKKNFVDLLKELRDAFDAEAKEKRLPKLLLTCAVSAGSETVKSGYDVAPIGQYVDFINIMSYDFHGKWESKTGHNAPLFASASETEWRKQLSMDFGVKLWERMGAPKSKLVIGLATYGRSFTLANNQQYGMNAPTTGGGKAGEFTREAGFLAFYEICDMLKQGASYHWDEEQAVPYAVHGDQWVGFDDELSIRNKVKWLNDQGYAGAMVWALDMDDFKGTCTPKKYPLIRAMAEGLFGLPARPSQEWRVIIEAARARAAAAATSNALAAAAGTSVAKVSPGGAAGAAGGAPSAEITAAAAAAAAAVANSILSSAGINNPATADAIRSAIIALGPTGLAGPTGQASADLASQLKNIPGLNVTSLLSSPGALSALALAAASQNRTLESTNARIVCYYTNWSYKRPGAGRFGPEHLDPQLCTHIIYAFYGLKDSKLVPTEDIDQGDNEQAPYRKIVALKQVNPNLKVMLAVGGWMIGYAPFRQLTENAFRQTSFVFDVIEFLRKRNFDGLDLCWEFPRGLDDKEKFSNLVKELRESFDGEAKSSGKPRLLLSAAVPASFEAISAGYDVPTINKYLDFMNVMTYDFHGDWEQVVGHNSPLFPLNSATPYQKKLTLDFSAGEWVRQGASKENLVIGLPTYGRTFTLANPNLTDIDAPASRGGRPGQYTKESGFLSFFEVCELLKSQATLVWDNEQMIPYAYKGDQWVGFDDPRSFKMKVQWLKQNGYSGIMIWSVDMDDFAGTCMGLRFPLIKSAKEELKGYYVPNLVESAQGSSLHTSINAKDKDELQCEETDGHITYHKDKKDCTMYYMCEGSRKHHMPCPQNLVFNQNENVCDWPENVEGCGTKLPAATPAAS</sequence>
<dbReference type="Gene3D" id="3.20.20.80">
    <property type="entry name" value="Glycosidases"/>
    <property type="match status" value="2"/>
</dbReference>
<protein>
    <submittedName>
        <fullName evidence="11">Putative chitinase 3</fullName>
    </submittedName>
</protein>
<evidence type="ECO:0000256" key="1">
    <source>
        <dbReference type="ARBA" id="ARBA00009121"/>
    </source>
</evidence>
<feature type="compositionally biased region" description="Basic and acidic residues" evidence="8">
    <location>
        <begin position="190"/>
        <end position="200"/>
    </location>
</feature>
<dbReference type="GO" id="GO:0005576">
    <property type="term" value="C:extracellular region"/>
    <property type="evidence" value="ECO:0007669"/>
    <property type="project" value="InterPro"/>
</dbReference>
<dbReference type="PROSITE" id="PS50940">
    <property type="entry name" value="CHIT_BIND_II"/>
    <property type="match status" value="1"/>
</dbReference>
<evidence type="ECO:0000313" key="11">
    <source>
        <dbReference type="EMBL" id="MDE50374.1"/>
    </source>
</evidence>
<dbReference type="InterPro" id="IPR002557">
    <property type="entry name" value="Chitin-bd_dom"/>
</dbReference>
<dbReference type="FunFam" id="2.170.140.10:FF:000007">
    <property type="entry name" value="Acidic mammalian chitinase"/>
    <property type="match status" value="1"/>
</dbReference>
<evidence type="ECO:0000256" key="7">
    <source>
        <dbReference type="RuleBase" id="RU000489"/>
    </source>
</evidence>
<organism evidence="11">
    <name type="scientific">Aceria tosichella</name>
    <name type="common">wheat curl mite</name>
    <dbReference type="NCBI Taxonomy" id="561515"/>
    <lineage>
        <taxon>Eukaryota</taxon>
        <taxon>Metazoa</taxon>
        <taxon>Ecdysozoa</taxon>
        <taxon>Arthropoda</taxon>
        <taxon>Chelicerata</taxon>
        <taxon>Arachnida</taxon>
        <taxon>Acari</taxon>
        <taxon>Acariformes</taxon>
        <taxon>Trombidiformes</taxon>
        <taxon>Prostigmata</taxon>
        <taxon>Eupodina</taxon>
        <taxon>Eriophyoidea</taxon>
        <taxon>Eriophyidae</taxon>
        <taxon>Eriophyinae</taxon>
        <taxon>Aceriini</taxon>
        <taxon>Aceria</taxon>
    </lineage>
</organism>
<dbReference type="Gene3D" id="3.10.50.10">
    <property type="match status" value="2"/>
</dbReference>
<feature type="region of interest" description="Disordered" evidence="8">
    <location>
        <begin position="150"/>
        <end position="211"/>
    </location>
</feature>
<gene>
    <name evidence="11" type="primary">Cht3</name>
    <name evidence="11" type="ORF">g.8827</name>
</gene>
<keyword evidence="6 7" id="KW-0326">Glycosidase</keyword>
<dbReference type="Pfam" id="PF00704">
    <property type="entry name" value="Glyco_hydro_18"/>
    <property type="match status" value="2"/>
</dbReference>
<dbReference type="SUPFAM" id="SSF57625">
    <property type="entry name" value="Invertebrate chitin-binding proteins"/>
    <property type="match status" value="1"/>
</dbReference>
<evidence type="ECO:0000256" key="5">
    <source>
        <dbReference type="ARBA" id="ARBA00023157"/>
    </source>
</evidence>
<dbReference type="PROSITE" id="PS51910">
    <property type="entry name" value="GH18_2"/>
    <property type="match status" value="2"/>
</dbReference>
<dbReference type="SUPFAM" id="SSF54556">
    <property type="entry name" value="Chitinase insertion domain"/>
    <property type="match status" value="2"/>
</dbReference>
<dbReference type="EMBL" id="GGYP01005603">
    <property type="protein sequence ID" value="MDE50374.1"/>
    <property type="molecule type" value="Transcribed_RNA"/>
</dbReference>
<dbReference type="InterPro" id="IPR001579">
    <property type="entry name" value="Glyco_hydro_18_chit_AS"/>
</dbReference>
<feature type="region of interest" description="Disordered" evidence="8">
    <location>
        <begin position="366"/>
        <end position="386"/>
    </location>
</feature>
<accession>A0A6G1SIN4</accession>
<evidence type="ECO:0000259" key="9">
    <source>
        <dbReference type="PROSITE" id="PS50940"/>
    </source>
</evidence>
<feature type="compositionally biased region" description="Low complexity" evidence="8">
    <location>
        <begin position="150"/>
        <end position="166"/>
    </location>
</feature>
<dbReference type="PROSITE" id="PS01095">
    <property type="entry name" value="GH18_1"/>
    <property type="match status" value="1"/>
</dbReference>
<dbReference type="InterPro" id="IPR017853">
    <property type="entry name" value="GH"/>
</dbReference>
<dbReference type="GO" id="GO:0005975">
    <property type="term" value="P:carbohydrate metabolic process"/>
    <property type="evidence" value="ECO:0007669"/>
    <property type="project" value="InterPro"/>
</dbReference>
<dbReference type="FunFam" id="3.20.20.80:FF:000007">
    <property type="entry name" value="Acidic mammalian chitinase"/>
    <property type="match status" value="2"/>
</dbReference>
<feature type="compositionally biased region" description="Basic and acidic residues" evidence="8">
    <location>
        <begin position="70"/>
        <end position="80"/>
    </location>
</feature>
<keyword evidence="4 7" id="KW-0378">Hydrolase</keyword>
<dbReference type="SMART" id="SM00494">
    <property type="entry name" value="ChtBD2"/>
    <property type="match status" value="1"/>
</dbReference>
<dbReference type="FunFam" id="3.10.50.10:FF:000001">
    <property type="entry name" value="Chitinase 3-like 1"/>
    <property type="match status" value="2"/>
</dbReference>
<dbReference type="InterPro" id="IPR036508">
    <property type="entry name" value="Chitin-bd_dom_sf"/>
</dbReference>
<dbReference type="SMART" id="SM00636">
    <property type="entry name" value="Glyco_18"/>
    <property type="match status" value="2"/>
</dbReference>
<dbReference type="GO" id="GO:0006032">
    <property type="term" value="P:chitin catabolic process"/>
    <property type="evidence" value="ECO:0007669"/>
    <property type="project" value="UniProtKB-ARBA"/>
</dbReference>
<dbReference type="InterPro" id="IPR011583">
    <property type="entry name" value="Chitinase_II/V-like_cat"/>
</dbReference>
<feature type="region of interest" description="Disordered" evidence="8">
    <location>
        <begin position="1"/>
        <end position="22"/>
    </location>
</feature>
<evidence type="ECO:0000256" key="4">
    <source>
        <dbReference type="ARBA" id="ARBA00022801"/>
    </source>
</evidence>
<dbReference type="PANTHER" id="PTHR11177:SF317">
    <property type="entry name" value="CHITINASE 12-RELATED"/>
    <property type="match status" value="1"/>
</dbReference>
<proteinExistence type="inferred from homology"/>
<dbReference type="InterPro" id="IPR029070">
    <property type="entry name" value="Chitinase_insertion_sf"/>
</dbReference>
<evidence type="ECO:0000256" key="6">
    <source>
        <dbReference type="ARBA" id="ARBA00023295"/>
    </source>
</evidence>